<sequence>MKKLSLALIILILSTTVTAISLTVGVYDNKPLSYIEDGEYKGFAVDLIKQIAEEENWSLTFQYDTFTNLMKKIQNSNIDMIIVLGKTKKRELFIKYPSEPFFTNWGVIYSNNHNIDSILDLKNKKVAVLKDDIYFISENGIKRLSEKMNLNIKFYEFNSYSDVINAVKKHICDAGVVNRIYNVNTNDVYKTPVVFLPIEIFFGFSKNISNSIIHRIDSNLNKWKNDNSSIYYTLFQKYIFKESFIPYWIKNTLKITFIVIMVLSINSAIFYFLLKKSTKTLKKKNQELDAYNNELNAINEELEESYNNIENLNFKLIQLIKTMSKLRISSSFDEFYEELLRTAIYLIPEADYGSIIYINSSKNYWKFLSAYGHNFKLLKNISYAAGHVPLEEKIKIVNNNIIENEKIEMDEESYNLLKEASKPIKETMIYEIKLKENQWINFCLDIDKNSNKNFSEESKELLRVFANLARAFWNQKIFYENIKESYINLANKLAFIAEEYDDITGEHIYRVAKYSKFIAEKLNLNKELIEKIYLYAPLHDIGKILVDKSMALSKVT</sequence>
<dbReference type="STRING" id="1122195.SAMN02745164_01804"/>
<feature type="signal peptide" evidence="3">
    <location>
        <begin position="1"/>
        <end position="19"/>
    </location>
</feature>
<dbReference type="Gene3D" id="3.40.190.10">
    <property type="entry name" value="Periplasmic binding protein-like II"/>
    <property type="match status" value="2"/>
</dbReference>
<gene>
    <name evidence="5" type="ORF">SAMN02745164_01804</name>
</gene>
<dbReference type="InterPro" id="IPR003607">
    <property type="entry name" value="HD/PDEase_dom"/>
</dbReference>
<dbReference type="EMBL" id="FQUI01000036">
    <property type="protein sequence ID" value="SHF11212.1"/>
    <property type="molecule type" value="Genomic_DNA"/>
</dbReference>
<dbReference type="InterPro" id="IPR006674">
    <property type="entry name" value="HD_domain"/>
</dbReference>
<dbReference type="Pfam" id="PF00497">
    <property type="entry name" value="SBP_bac_3"/>
    <property type="match status" value="1"/>
</dbReference>
<dbReference type="PANTHER" id="PTHR43155:SF8">
    <property type="entry name" value="METAL DEPENDENT PHOSPHOHYDROLASE"/>
    <property type="match status" value="1"/>
</dbReference>
<dbReference type="AlphaFoldDB" id="A0A1M4Z0D5"/>
<dbReference type="CDD" id="cd00077">
    <property type="entry name" value="HDc"/>
    <property type="match status" value="1"/>
</dbReference>
<dbReference type="OrthoDB" id="39123at2"/>
<proteinExistence type="predicted"/>
<organism evidence="5 6">
    <name type="scientific">Marinitoga hydrogenitolerans (strain DSM 16785 / JCM 12826 / AT1271)</name>
    <dbReference type="NCBI Taxonomy" id="1122195"/>
    <lineage>
        <taxon>Bacteria</taxon>
        <taxon>Thermotogati</taxon>
        <taxon>Thermotogota</taxon>
        <taxon>Thermotogae</taxon>
        <taxon>Petrotogales</taxon>
        <taxon>Petrotogaceae</taxon>
        <taxon>Marinitoga</taxon>
    </lineage>
</organism>
<dbReference type="Pfam" id="PF01966">
    <property type="entry name" value="HD"/>
    <property type="match status" value="1"/>
</dbReference>
<comment type="caution">
    <text evidence="5">The sequence shown here is derived from an EMBL/GenBank/DDBJ whole genome shotgun (WGS) entry which is preliminary data.</text>
</comment>
<dbReference type="RefSeq" id="WP_072865569.1">
    <property type="nucleotide sequence ID" value="NZ_FQUI01000036.1"/>
</dbReference>
<dbReference type="Gene3D" id="1.10.3210.10">
    <property type="entry name" value="Hypothetical protein af1432"/>
    <property type="match status" value="1"/>
</dbReference>
<reference evidence="5" key="1">
    <citation type="submission" date="2016-11" db="EMBL/GenBank/DDBJ databases">
        <authorList>
            <person name="Varghese N."/>
            <person name="Submissions S."/>
        </authorList>
    </citation>
    <scope>NUCLEOTIDE SEQUENCE [LARGE SCALE GENOMIC DNA]</scope>
    <source>
        <strain evidence="5">DSM 16785</strain>
    </source>
</reference>
<protein>
    <submittedName>
        <fullName evidence="5">ABC-type amino acid transport substrate-binding protein</fullName>
    </submittedName>
</protein>
<dbReference type="SUPFAM" id="SSF53850">
    <property type="entry name" value="Periplasmic binding protein-like II"/>
    <property type="match status" value="1"/>
</dbReference>
<accession>A0A1M4Z0D5</accession>
<evidence type="ECO:0000259" key="4">
    <source>
        <dbReference type="PROSITE" id="PS51832"/>
    </source>
</evidence>
<evidence type="ECO:0000313" key="5">
    <source>
        <dbReference type="EMBL" id="SHF11212.1"/>
    </source>
</evidence>
<evidence type="ECO:0000256" key="3">
    <source>
        <dbReference type="SAM" id="SignalP"/>
    </source>
</evidence>
<evidence type="ECO:0000313" key="6">
    <source>
        <dbReference type="Proteomes" id="UP000184334"/>
    </source>
</evidence>
<feature type="domain" description="HD-GYP" evidence="4">
    <location>
        <begin position="482"/>
        <end position="556"/>
    </location>
</feature>
<name>A0A1M4Z0D5_MARH1</name>
<dbReference type="InterPro" id="IPR037522">
    <property type="entry name" value="HD_GYP_dom"/>
</dbReference>
<keyword evidence="3" id="KW-0732">Signal</keyword>
<keyword evidence="1" id="KW-0175">Coiled coil</keyword>
<dbReference type="PANTHER" id="PTHR43155">
    <property type="entry name" value="CYCLIC DI-GMP PHOSPHODIESTERASE PA4108-RELATED"/>
    <property type="match status" value="1"/>
</dbReference>
<feature type="transmembrane region" description="Helical" evidence="2">
    <location>
        <begin position="255"/>
        <end position="274"/>
    </location>
</feature>
<feature type="coiled-coil region" evidence="1">
    <location>
        <begin position="274"/>
        <end position="319"/>
    </location>
</feature>
<dbReference type="PROSITE" id="PS51832">
    <property type="entry name" value="HD_GYP"/>
    <property type="match status" value="1"/>
</dbReference>
<dbReference type="SUPFAM" id="SSF55781">
    <property type="entry name" value="GAF domain-like"/>
    <property type="match status" value="1"/>
</dbReference>
<dbReference type="SMART" id="SM00062">
    <property type="entry name" value="PBPb"/>
    <property type="match status" value="1"/>
</dbReference>
<keyword evidence="2" id="KW-0812">Transmembrane</keyword>
<dbReference type="Proteomes" id="UP000184334">
    <property type="component" value="Unassembled WGS sequence"/>
</dbReference>
<keyword evidence="2" id="KW-0472">Membrane</keyword>
<dbReference type="SUPFAM" id="SSF109604">
    <property type="entry name" value="HD-domain/PDEase-like"/>
    <property type="match status" value="1"/>
</dbReference>
<evidence type="ECO:0000256" key="1">
    <source>
        <dbReference type="SAM" id="Coils"/>
    </source>
</evidence>
<dbReference type="InterPro" id="IPR001638">
    <property type="entry name" value="Solute-binding_3/MltF_N"/>
</dbReference>
<keyword evidence="6" id="KW-1185">Reference proteome</keyword>
<keyword evidence="2" id="KW-1133">Transmembrane helix</keyword>
<feature type="chain" id="PRO_5013200284" evidence="3">
    <location>
        <begin position="20"/>
        <end position="556"/>
    </location>
</feature>
<evidence type="ECO:0000256" key="2">
    <source>
        <dbReference type="SAM" id="Phobius"/>
    </source>
</evidence>